<dbReference type="OrthoDB" id="1938625at2759"/>
<comment type="caution">
    <text evidence="1">The sequence shown here is derived from an EMBL/GenBank/DDBJ whole genome shotgun (WGS) entry which is preliminary data.</text>
</comment>
<dbReference type="Proteomes" id="UP000729402">
    <property type="component" value="Unassembled WGS sequence"/>
</dbReference>
<dbReference type="EMBL" id="JAAALK010000082">
    <property type="protein sequence ID" value="KAG8083896.1"/>
    <property type="molecule type" value="Genomic_DNA"/>
</dbReference>
<keyword evidence="2" id="KW-1185">Reference proteome</keyword>
<name>A0A8J5W186_ZIZPA</name>
<reference evidence="1" key="2">
    <citation type="submission" date="2021-02" db="EMBL/GenBank/DDBJ databases">
        <authorList>
            <person name="Kimball J.A."/>
            <person name="Haas M.W."/>
            <person name="Macchietto M."/>
            <person name="Kono T."/>
            <person name="Duquette J."/>
            <person name="Shao M."/>
        </authorList>
    </citation>
    <scope>NUCLEOTIDE SEQUENCE</scope>
    <source>
        <tissue evidence="1">Fresh leaf tissue</tissue>
    </source>
</reference>
<reference evidence="1" key="1">
    <citation type="journal article" date="2021" name="bioRxiv">
        <title>Whole Genome Assembly and Annotation of Northern Wild Rice, Zizania palustris L., Supports a Whole Genome Duplication in the Zizania Genus.</title>
        <authorList>
            <person name="Haas M."/>
            <person name="Kono T."/>
            <person name="Macchietto M."/>
            <person name="Millas R."/>
            <person name="McGilp L."/>
            <person name="Shao M."/>
            <person name="Duquette J."/>
            <person name="Hirsch C.N."/>
            <person name="Kimball J."/>
        </authorList>
    </citation>
    <scope>NUCLEOTIDE SEQUENCE</scope>
    <source>
        <tissue evidence="1">Fresh leaf tissue</tissue>
    </source>
</reference>
<accession>A0A8J5W186</accession>
<evidence type="ECO:0008006" key="3">
    <source>
        <dbReference type="Google" id="ProtNLM"/>
    </source>
</evidence>
<protein>
    <recommendedName>
        <fullName evidence="3">Reverse transcriptase domain-containing protein</fullName>
    </recommendedName>
</protein>
<evidence type="ECO:0000313" key="2">
    <source>
        <dbReference type="Proteomes" id="UP000729402"/>
    </source>
</evidence>
<sequence length="230" mass="25115">MLQCVINKAHSTGLILPPQCHNRNVDFPIVQYANDTMIFLRASQKDIFCLKSLMETFSQSNGPRVYFSKTCLIPLNIDDVTTTNLVATFGCKLGSLPIPYLVLPLCTRQHKLADFTPSLPKSSAVLRQPPFGCQWRGSFKLSTLSSLHCPLTRCVCLGCQQRLLTKLIGLGDTAFGVVLIASLSALWWRGKPSVSLSSKVAWASSTSEANTLPCSSNTFTNSKTTSKPLG</sequence>
<gene>
    <name evidence="1" type="ORF">GUJ93_ZPchr0010g9768</name>
</gene>
<proteinExistence type="predicted"/>
<evidence type="ECO:0000313" key="1">
    <source>
        <dbReference type="EMBL" id="KAG8083896.1"/>
    </source>
</evidence>
<dbReference type="AlphaFoldDB" id="A0A8J5W186"/>
<organism evidence="1 2">
    <name type="scientific">Zizania palustris</name>
    <name type="common">Northern wild rice</name>
    <dbReference type="NCBI Taxonomy" id="103762"/>
    <lineage>
        <taxon>Eukaryota</taxon>
        <taxon>Viridiplantae</taxon>
        <taxon>Streptophyta</taxon>
        <taxon>Embryophyta</taxon>
        <taxon>Tracheophyta</taxon>
        <taxon>Spermatophyta</taxon>
        <taxon>Magnoliopsida</taxon>
        <taxon>Liliopsida</taxon>
        <taxon>Poales</taxon>
        <taxon>Poaceae</taxon>
        <taxon>BOP clade</taxon>
        <taxon>Oryzoideae</taxon>
        <taxon>Oryzeae</taxon>
        <taxon>Zizaniinae</taxon>
        <taxon>Zizania</taxon>
    </lineage>
</organism>